<reference evidence="1 2" key="1">
    <citation type="submission" date="2019-04" db="EMBL/GenBank/DDBJ databases">
        <title>An improved genome assembly and genetic linkage map for asparagus bean, Vigna unguiculata ssp. sesquipedialis.</title>
        <authorList>
            <person name="Xia Q."/>
            <person name="Zhang R."/>
            <person name="Dong Y."/>
        </authorList>
    </citation>
    <scope>NUCLEOTIDE SEQUENCE [LARGE SCALE GENOMIC DNA]</scope>
    <source>
        <tissue evidence="1">Leaf</tissue>
    </source>
</reference>
<sequence length="85" mass="9866">MAAARGWCTEGNNWLLCEKREKRTTKKQKNRFCDGFTKRGARNPNLLISPMAAARGWCTEGNNGLLCEKREKRTTKKQKNRYEES</sequence>
<accession>A0A4D6LGW9</accession>
<organism evidence="1 2">
    <name type="scientific">Vigna unguiculata</name>
    <name type="common">Cowpea</name>
    <dbReference type="NCBI Taxonomy" id="3917"/>
    <lineage>
        <taxon>Eukaryota</taxon>
        <taxon>Viridiplantae</taxon>
        <taxon>Streptophyta</taxon>
        <taxon>Embryophyta</taxon>
        <taxon>Tracheophyta</taxon>
        <taxon>Spermatophyta</taxon>
        <taxon>Magnoliopsida</taxon>
        <taxon>eudicotyledons</taxon>
        <taxon>Gunneridae</taxon>
        <taxon>Pentapetalae</taxon>
        <taxon>rosids</taxon>
        <taxon>fabids</taxon>
        <taxon>Fabales</taxon>
        <taxon>Fabaceae</taxon>
        <taxon>Papilionoideae</taxon>
        <taxon>50 kb inversion clade</taxon>
        <taxon>NPAAA clade</taxon>
        <taxon>indigoferoid/millettioid clade</taxon>
        <taxon>Phaseoleae</taxon>
        <taxon>Vigna</taxon>
    </lineage>
</organism>
<protein>
    <submittedName>
        <fullName evidence="1">Uncharacterized protein</fullName>
    </submittedName>
</protein>
<dbReference type="Proteomes" id="UP000501690">
    <property type="component" value="Linkage Group LG3"/>
</dbReference>
<evidence type="ECO:0000313" key="1">
    <source>
        <dbReference type="EMBL" id="QCD87565.1"/>
    </source>
</evidence>
<keyword evidence="2" id="KW-1185">Reference proteome</keyword>
<dbReference type="EMBL" id="CP039347">
    <property type="protein sequence ID" value="QCD87565.1"/>
    <property type="molecule type" value="Genomic_DNA"/>
</dbReference>
<name>A0A4D6LGW9_VIGUN</name>
<dbReference type="AlphaFoldDB" id="A0A4D6LGW9"/>
<proteinExistence type="predicted"/>
<evidence type="ECO:0000313" key="2">
    <source>
        <dbReference type="Proteomes" id="UP000501690"/>
    </source>
</evidence>
<gene>
    <name evidence="1" type="ORF">DEO72_LG3g2102</name>
</gene>